<keyword evidence="2" id="KW-1185">Reference proteome</keyword>
<dbReference type="InterPro" id="IPR036388">
    <property type="entry name" value="WH-like_DNA-bd_sf"/>
</dbReference>
<name>A0ABU3AXW8_9ACTN</name>
<protein>
    <submittedName>
        <fullName evidence="1">Rrf2 family transcriptional regulator</fullName>
    </submittedName>
</protein>
<dbReference type="PANTHER" id="PTHR33221">
    <property type="entry name" value="WINGED HELIX-TURN-HELIX TRANSCRIPTIONAL REGULATOR, RRF2 FAMILY"/>
    <property type="match status" value="1"/>
</dbReference>
<dbReference type="EMBL" id="JAVRFH010000051">
    <property type="protein sequence ID" value="MDT0615021.1"/>
    <property type="molecule type" value="Genomic_DNA"/>
</dbReference>
<sequence>MSANSRMTVAVHALTWMALVHDRGRDVVTSDQIATSVATNPVVIRRSLADLREAGLVTVRHGAGAGWTLARAGESITMLDVFRAVHDEPLFALHRGEPNQACPIGRGIRPALRDVYADAEEAVRRELAKVTIADVLRDTLATRSD</sequence>
<evidence type="ECO:0000313" key="1">
    <source>
        <dbReference type="EMBL" id="MDT0615021.1"/>
    </source>
</evidence>
<proteinExistence type="predicted"/>
<dbReference type="Pfam" id="PF02082">
    <property type="entry name" value="Rrf2"/>
    <property type="match status" value="1"/>
</dbReference>
<dbReference type="SUPFAM" id="SSF46785">
    <property type="entry name" value="Winged helix' DNA-binding domain"/>
    <property type="match status" value="1"/>
</dbReference>
<dbReference type="PROSITE" id="PS51197">
    <property type="entry name" value="HTH_RRF2_2"/>
    <property type="match status" value="1"/>
</dbReference>
<reference evidence="1" key="1">
    <citation type="submission" date="2024-05" db="EMBL/GenBank/DDBJ databases">
        <title>30 novel species of actinomycetes from the DSMZ collection.</title>
        <authorList>
            <person name="Nouioui I."/>
        </authorList>
    </citation>
    <scope>NUCLEOTIDE SEQUENCE</scope>
    <source>
        <strain evidence="1">DSM 40712</strain>
    </source>
</reference>
<accession>A0ABU3AXW8</accession>
<dbReference type="RefSeq" id="WP_311581147.1">
    <property type="nucleotide sequence ID" value="NZ_JAVRFH010000051.1"/>
</dbReference>
<evidence type="ECO:0000313" key="2">
    <source>
        <dbReference type="Proteomes" id="UP001180724"/>
    </source>
</evidence>
<dbReference type="InterPro" id="IPR036390">
    <property type="entry name" value="WH_DNA-bd_sf"/>
</dbReference>
<dbReference type="Gene3D" id="1.10.10.10">
    <property type="entry name" value="Winged helix-like DNA-binding domain superfamily/Winged helix DNA-binding domain"/>
    <property type="match status" value="1"/>
</dbReference>
<dbReference type="PANTHER" id="PTHR33221:SF15">
    <property type="entry name" value="HTH-TYPE TRANSCRIPTIONAL REGULATOR YWGB-RELATED"/>
    <property type="match status" value="1"/>
</dbReference>
<organism evidence="1 2">
    <name type="scientific">Streptomyces lancefieldiae</name>
    <dbReference type="NCBI Taxonomy" id="3075520"/>
    <lineage>
        <taxon>Bacteria</taxon>
        <taxon>Bacillati</taxon>
        <taxon>Actinomycetota</taxon>
        <taxon>Actinomycetes</taxon>
        <taxon>Kitasatosporales</taxon>
        <taxon>Streptomycetaceae</taxon>
        <taxon>Streptomyces</taxon>
    </lineage>
</organism>
<gene>
    <name evidence="1" type="ORF">RM812_33165</name>
</gene>
<dbReference type="InterPro" id="IPR000944">
    <property type="entry name" value="Tscrpt_reg_Rrf2"/>
</dbReference>
<dbReference type="Proteomes" id="UP001180724">
    <property type="component" value="Unassembled WGS sequence"/>
</dbReference>
<comment type="caution">
    <text evidence="1">The sequence shown here is derived from an EMBL/GenBank/DDBJ whole genome shotgun (WGS) entry which is preliminary data.</text>
</comment>